<comment type="caution">
    <text evidence="7">The sequence shown here is derived from an EMBL/GenBank/DDBJ whole genome shotgun (WGS) entry which is preliminary data.</text>
</comment>
<dbReference type="STRING" id="1797725.A3A49_01875"/>
<dbReference type="Pfam" id="PF02826">
    <property type="entry name" value="2-Hacid_dh_C"/>
    <property type="match status" value="1"/>
</dbReference>
<feature type="domain" description="D-isomer specific 2-hydroxyacid dehydrogenase NAD-binding" evidence="6">
    <location>
        <begin position="110"/>
        <end position="288"/>
    </location>
</feature>
<dbReference type="AlphaFoldDB" id="A0A1F5H1P8"/>
<dbReference type="InterPro" id="IPR029753">
    <property type="entry name" value="D-isomer_DH_CS"/>
</dbReference>
<dbReference type="InterPro" id="IPR050223">
    <property type="entry name" value="D-isomer_2-hydroxyacid_DH"/>
</dbReference>
<feature type="domain" description="D-isomer specific 2-hydroxyacid dehydrogenase catalytic" evidence="5">
    <location>
        <begin position="4"/>
        <end position="319"/>
    </location>
</feature>
<evidence type="ECO:0000256" key="4">
    <source>
        <dbReference type="RuleBase" id="RU003719"/>
    </source>
</evidence>
<keyword evidence="3" id="KW-0520">NAD</keyword>
<evidence type="ECO:0000313" key="8">
    <source>
        <dbReference type="Proteomes" id="UP000176740"/>
    </source>
</evidence>
<evidence type="ECO:0000256" key="2">
    <source>
        <dbReference type="ARBA" id="ARBA00023002"/>
    </source>
</evidence>
<protein>
    <recommendedName>
        <fullName evidence="9">D-glycerate dehydrogenase</fullName>
    </recommendedName>
</protein>
<dbReference type="InterPro" id="IPR029752">
    <property type="entry name" value="D-isomer_DH_CS1"/>
</dbReference>
<dbReference type="EMBL" id="MFBO01000019">
    <property type="protein sequence ID" value="OGD98028.1"/>
    <property type="molecule type" value="Genomic_DNA"/>
</dbReference>
<evidence type="ECO:0000259" key="6">
    <source>
        <dbReference type="Pfam" id="PF02826"/>
    </source>
</evidence>
<dbReference type="PROSITE" id="PS00065">
    <property type="entry name" value="D_2_HYDROXYACID_DH_1"/>
    <property type="match status" value="1"/>
</dbReference>
<name>A0A1F5H1P8_9BACT</name>
<dbReference type="SUPFAM" id="SSF51735">
    <property type="entry name" value="NAD(P)-binding Rossmann-fold domains"/>
    <property type="match status" value="1"/>
</dbReference>
<dbReference type="InterPro" id="IPR006139">
    <property type="entry name" value="D-isomer_2_OHA_DH_cat_dom"/>
</dbReference>
<dbReference type="GO" id="GO:0030267">
    <property type="term" value="F:glyoxylate reductase (NADPH) activity"/>
    <property type="evidence" value="ECO:0007669"/>
    <property type="project" value="TreeGrafter"/>
</dbReference>
<evidence type="ECO:0000313" key="7">
    <source>
        <dbReference type="EMBL" id="OGD98028.1"/>
    </source>
</evidence>
<evidence type="ECO:0008006" key="9">
    <source>
        <dbReference type="Google" id="ProtNLM"/>
    </source>
</evidence>
<proteinExistence type="inferred from homology"/>
<evidence type="ECO:0000259" key="5">
    <source>
        <dbReference type="Pfam" id="PF00389"/>
    </source>
</evidence>
<keyword evidence="2 4" id="KW-0560">Oxidoreductase</keyword>
<organism evidence="7 8">
    <name type="scientific">Candidatus Curtissbacteria bacterium RIFCSPLOWO2_01_FULL_38_11b</name>
    <dbReference type="NCBI Taxonomy" id="1797725"/>
    <lineage>
        <taxon>Bacteria</taxon>
        <taxon>Candidatus Curtissiibacteriota</taxon>
    </lineage>
</organism>
<dbReference type="CDD" id="cd05301">
    <property type="entry name" value="GDH"/>
    <property type="match status" value="1"/>
</dbReference>
<dbReference type="PROSITE" id="PS00671">
    <property type="entry name" value="D_2_HYDROXYACID_DH_3"/>
    <property type="match status" value="1"/>
</dbReference>
<dbReference type="Proteomes" id="UP000176740">
    <property type="component" value="Unassembled WGS sequence"/>
</dbReference>
<gene>
    <name evidence="7" type="ORF">A3A49_01875</name>
</gene>
<dbReference type="GO" id="GO:0016618">
    <property type="term" value="F:hydroxypyruvate reductase [NAD(P)H] activity"/>
    <property type="evidence" value="ECO:0007669"/>
    <property type="project" value="TreeGrafter"/>
</dbReference>
<reference evidence="7 8" key="1">
    <citation type="journal article" date="2016" name="Nat. Commun.">
        <title>Thousands of microbial genomes shed light on interconnected biogeochemical processes in an aquifer system.</title>
        <authorList>
            <person name="Anantharaman K."/>
            <person name="Brown C.T."/>
            <person name="Hug L.A."/>
            <person name="Sharon I."/>
            <person name="Castelle C.J."/>
            <person name="Probst A.J."/>
            <person name="Thomas B.C."/>
            <person name="Singh A."/>
            <person name="Wilkins M.J."/>
            <person name="Karaoz U."/>
            <person name="Brodie E.L."/>
            <person name="Williams K.H."/>
            <person name="Hubbard S.S."/>
            <person name="Banfield J.F."/>
        </authorList>
    </citation>
    <scope>NUCLEOTIDE SEQUENCE [LARGE SCALE GENOMIC DNA]</scope>
</reference>
<dbReference type="PROSITE" id="PS00670">
    <property type="entry name" value="D_2_HYDROXYACID_DH_2"/>
    <property type="match status" value="1"/>
</dbReference>
<evidence type="ECO:0000256" key="1">
    <source>
        <dbReference type="ARBA" id="ARBA00005854"/>
    </source>
</evidence>
<dbReference type="PANTHER" id="PTHR10996">
    <property type="entry name" value="2-HYDROXYACID DEHYDROGENASE-RELATED"/>
    <property type="match status" value="1"/>
</dbReference>
<evidence type="ECO:0000256" key="3">
    <source>
        <dbReference type="ARBA" id="ARBA00023027"/>
    </source>
</evidence>
<dbReference type="FunFam" id="3.40.50.720:FF:000203">
    <property type="entry name" value="D-3-phosphoglycerate dehydrogenase (SerA)"/>
    <property type="match status" value="1"/>
</dbReference>
<dbReference type="PANTHER" id="PTHR10996:SF283">
    <property type="entry name" value="GLYOXYLATE_HYDROXYPYRUVATE REDUCTASE B"/>
    <property type="match status" value="1"/>
</dbReference>
<dbReference type="Gene3D" id="3.40.50.720">
    <property type="entry name" value="NAD(P)-binding Rossmann-like Domain"/>
    <property type="match status" value="2"/>
</dbReference>
<dbReference type="GO" id="GO:0051287">
    <property type="term" value="F:NAD binding"/>
    <property type="evidence" value="ECO:0007669"/>
    <property type="project" value="InterPro"/>
</dbReference>
<dbReference type="GO" id="GO:0005829">
    <property type="term" value="C:cytosol"/>
    <property type="evidence" value="ECO:0007669"/>
    <property type="project" value="TreeGrafter"/>
</dbReference>
<dbReference type="InterPro" id="IPR006140">
    <property type="entry name" value="D-isomer_DH_NAD-bd"/>
</dbReference>
<accession>A0A1F5H1P8</accession>
<comment type="similarity">
    <text evidence="1 4">Belongs to the D-isomer specific 2-hydroxyacid dehydrogenase family.</text>
</comment>
<sequence length="321" mass="35470">MPKIYITDKIPENGIQLLRLKGYDVETNQLGKDISSDDLKRIFSSFNAVITMVNDQIDEKIIKAASTKLKVIANFAVGYDNIDLISASKKGIIVTNTPGVASESVAEHTFALIFALNKQILAADRFVGNGQFKKFVPNLFLSRQLWGQTIGIIGLGRIGTFVGQIAYGGFRMQILYFDIKRSEDFELIYEAKLCELDTILKDADIVTLHVPLSKNTHHLIGKRELKLMKDSAILINTARGLIVDEEALVWALKSGEIAGAGLDVFEHEPNISADLLQLDNVILTPHTASATIETREKMSQIAAQNIIDVFEGREPMGLVKV</sequence>
<dbReference type="Pfam" id="PF00389">
    <property type="entry name" value="2-Hacid_dh"/>
    <property type="match status" value="1"/>
</dbReference>
<dbReference type="SUPFAM" id="SSF52283">
    <property type="entry name" value="Formate/glycerate dehydrogenase catalytic domain-like"/>
    <property type="match status" value="1"/>
</dbReference>
<dbReference type="InterPro" id="IPR036291">
    <property type="entry name" value="NAD(P)-bd_dom_sf"/>
</dbReference>